<feature type="coiled-coil region" evidence="1">
    <location>
        <begin position="52"/>
        <end position="79"/>
    </location>
</feature>
<keyword evidence="1" id="KW-0175">Coiled coil</keyword>
<protein>
    <submittedName>
        <fullName evidence="2">Uncharacterized protein</fullName>
    </submittedName>
</protein>
<evidence type="ECO:0000256" key="1">
    <source>
        <dbReference type="SAM" id="Coils"/>
    </source>
</evidence>
<evidence type="ECO:0000313" key="3">
    <source>
        <dbReference type="Proteomes" id="UP001276854"/>
    </source>
</evidence>
<dbReference type="RefSeq" id="WP_318066681.1">
    <property type="nucleotide sequence ID" value="NZ_JAWONS010000326.1"/>
</dbReference>
<gene>
    <name evidence="2" type="ORF">RZO55_23370</name>
</gene>
<proteinExistence type="predicted"/>
<reference evidence="2 3" key="1">
    <citation type="submission" date="2023-10" db="EMBL/GenBank/DDBJ databases">
        <title>A novel Glycoside Hydrolase 43-Like Enzyme from Clostrdium boliviensis is an Endo-xylanase, and a Candidate for Xylooligosaccharides Production from Different Xylan Substrates.</title>
        <authorList>
            <person name="Alvarez M.T."/>
            <person name="Rocabado-Villegas L.R."/>
            <person name="Salas-Veizaga D.M."/>
            <person name="Linares-Pasten J.A."/>
            <person name="Gudmundsdottir E.E."/>
            <person name="Hreggvidsson G.O."/>
            <person name="Adlercreutz P."/>
            <person name="Nordberg Karlsson E."/>
        </authorList>
    </citation>
    <scope>NUCLEOTIDE SEQUENCE [LARGE SCALE GENOMIC DNA]</scope>
    <source>
        <strain evidence="2 3">E-1</strain>
    </source>
</reference>
<keyword evidence="3" id="KW-1185">Reference proteome</keyword>
<accession>A0ABU4GU56</accession>
<dbReference type="EMBL" id="JAWONS010000326">
    <property type="protein sequence ID" value="MDW2800512.1"/>
    <property type="molecule type" value="Genomic_DNA"/>
</dbReference>
<evidence type="ECO:0000313" key="2">
    <source>
        <dbReference type="EMBL" id="MDW2800512.1"/>
    </source>
</evidence>
<dbReference type="Proteomes" id="UP001276854">
    <property type="component" value="Unassembled WGS sequence"/>
</dbReference>
<comment type="caution">
    <text evidence="2">The sequence shown here is derived from an EMBL/GenBank/DDBJ whole genome shotgun (WGS) entry which is preliminary data.</text>
</comment>
<name>A0ABU4GU56_9CLOT</name>
<sequence>MKKEKKGRPTSIRLLPETEKYLMRCPGKNLTDKFEYLIHFCMKREEMLVKVEEEYQRRFKSYEEEIKSQELLLRKLRAAAQKSTDYLDDVVKEIRWSHENNDD</sequence>
<organism evidence="2 3">
    <name type="scientific">Clostridium boliviensis</name>
    <dbReference type="NCBI Taxonomy" id="318465"/>
    <lineage>
        <taxon>Bacteria</taxon>
        <taxon>Bacillati</taxon>
        <taxon>Bacillota</taxon>
        <taxon>Clostridia</taxon>
        <taxon>Eubacteriales</taxon>
        <taxon>Clostridiaceae</taxon>
        <taxon>Clostridium</taxon>
    </lineage>
</organism>